<dbReference type="InterPro" id="IPR001478">
    <property type="entry name" value="PDZ"/>
</dbReference>
<feature type="domain" description="PDZ" evidence="1">
    <location>
        <begin position="81"/>
        <end position="160"/>
    </location>
</feature>
<dbReference type="Pfam" id="PF00595">
    <property type="entry name" value="PDZ"/>
    <property type="match status" value="1"/>
</dbReference>
<dbReference type="InterPro" id="IPR036034">
    <property type="entry name" value="PDZ_sf"/>
</dbReference>
<reference evidence="2" key="1">
    <citation type="journal article" date="2007" name="Proc. Natl. Acad. Sci. U.S.A.">
        <title>Spliced leader RNA trans-splicing in dinoflagellates.</title>
        <authorList>
            <person name="Zhang H."/>
            <person name="Hou Y."/>
            <person name="Miranda L."/>
            <person name="Campbell D.A."/>
            <person name="Sturm N.R."/>
            <person name="Gaasterland T."/>
            <person name="Lin S."/>
        </authorList>
    </citation>
    <scope>NUCLEOTIDE SEQUENCE</scope>
</reference>
<accession>A3E3T9</accession>
<feature type="non-terminal residue" evidence="2">
    <location>
        <position position="163"/>
    </location>
</feature>
<dbReference type="PROSITE" id="PS50106">
    <property type="entry name" value="PDZ"/>
    <property type="match status" value="1"/>
</dbReference>
<name>A3E3T9_PFIPI</name>
<protein>
    <submittedName>
        <fullName evidence="2">PDZ-signaling protein</fullName>
    </submittedName>
</protein>
<evidence type="ECO:0000259" key="1">
    <source>
        <dbReference type="PROSITE" id="PS50106"/>
    </source>
</evidence>
<dbReference type="Gene3D" id="2.30.42.10">
    <property type="match status" value="1"/>
</dbReference>
<evidence type="ECO:0000313" key="2">
    <source>
        <dbReference type="EMBL" id="ABI14356.1"/>
    </source>
</evidence>
<dbReference type="SUPFAM" id="SSF50156">
    <property type="entry name" value="PDZ domain-like"/>
    <property type="match status" value="1"/>
</dbReference>
<organism evidence="2">
    <name type="scientific">Pfiesteria piscicida</name>
    <name type="common">Phantom dinoflagellate</name>
    <dbReference type="NCBI Taxonomy" id="71001"/>
    <lineage>
        <taxon>Eukaryota</taxon>
        <taxon>Sar</taxon>
        <taxon>Alveolata</taxon>
        <taxon>Dinophyceae</taxon>
        <taxon>Peridiniales</taxon>
        <taxon>Pfiesteriaceae</taxon>
        <taxon>Pfiesteria</taxon>
    </lineage>
</organism>
<sequence length="163" mass="17423">MMMSEDLLADDSPLLSPAAPCHVAQPQGEQDIGPLPVVEMMPAANEATCDAVGEMPNTASLAKAIGREASLTPPREEVEVSVTVMFDTAGPLGIEFGRPAAPYVVEQLHRGGLAFDSGLKVGYQLVTINGEPVDSMLWDDLKERLMKRPVTATFHVAFKTTDS</sequence>
<dbReference type="EMBL" id="DQ864942">
    <property type="protein sequence ID" value="ABI14356.1"/>
    <property type="molecule type" value="mRNA"/>
</dbReference>
<proteinExistence type="evidence at transcript level"/>
<dbReference type="AlphaFoldDB" id="A3E3T9"/>